<reference evidence="3 4" key="1">
    <citation type="submission" date="2018-07" db="EMBL/GenBank/DDBJ databases">
        <title>Genomic Encyclopedia of Type Strains, Phase IV (KMG-IV): sequencing the most valuable type-strain genomes for metagenomic binning, comparative biology and taxonomic classification.</title>
        <authorList>
            <person name="Goeker M."/>
        </authorList>
    </citation>
    <scope>NUCLEOTIDE SEQUENCE [LARGE SCALE GENOMIC DNA]</scope>
    <source>
        <strain evidence="3 4">DSM 26725</strain>
    </source>
</reference>
<evidence type="ECO:0000313" key="4">
    <source>
        <dbReference type="Proteomes" id="UP000256310"/>
    </source>
</evidence>
<dbReference type="OrthoDB" id="7432392at2"/>
<dbReference type="RefSeq" id="WP_116235052.1">
    <property type="nucleotide sequence ID" value="NZ_QRDP01000004.1"/>
</dbReference>
<evidence type="ECO:0000256" key="1">
    <source>
        <dbReference type="SAM" id="Phobius"/>
    </source>
</evidence>
<dbReference type="EMBL" id="QRDP01000004">
    <property type="protein sequence ID" value="RED15544.1"/>
    <property type="molecule type" value="Genomic_DNA"/>
</dbReference>
<feature type="transmembrane region" description="Helical" evidence="1">
    <location>
        <begin position="21"/>
        <end position="43"/>
    </location>
</feature>
<feature type="domain" description="TadE-like" evidence="2">
    <location>
        <begin position="22"/>
        <end position="63"/>
    </location>
</feature>
<accession>A0A3D9FCL7</accession>
<keyword evidence="4" id="KW-1185">Reference proteome</keyword>
<dbReference type="AlphaFoldDB" id="A0A3D9FCL7"/>
<gene>
    <name evidence="3" type="ORF">DFR46_0539</name>
</gene>
<dbReference type="InterPro" id="IPR012495">
    <property type="entry name" value="TadE-like_dom"/>
</dbReference>
<keyword evidence="1" id="KW-0472">Membrane</keyword>
<sequence>MTSRKHLRRFAAFRRLKKDSEGVALIEFAFSLPILLALIFGGLETANFALAHLRVSQIAMTVADNAGRVDTTIDEANIREVFAGADLVGEAIDFEANGRVVLSSLQPNNRSGSQEGQMINWQRCMGQLTSVDPAYGEEDDGRYNDSLEDGMGPAGNKIVSAEGTAVMFVEVTYDYQPLIPTMGILGTRQIRYESAFNVRDRTNQDITNTQGLTVASC</sequence>
<dbReference type="Proteomes" id="UP000256310">
    <property type="component" value="Unassembled WGS sequence"/>
</dbReference>
<dbReference type="Pfam" id="PF07811">
    <property type="entry name" value="TadE"/>
    <property type="match status" value="1"/>
</dbReference>
<proteinExistence type="predicted"/>
<keyword evidence="1" id="KW-1133">Transmembrane helix</keyword>
<evidence type="ECO:0000259" key="2">
    <source>
        <dbReference type="Pfam" id="PF07811"/>
    </source>
</evidence>
<organism evidence="3 4">
    <name type="scientific">Parasphingopyxis lamellibrachiae</name>
    <dbReference type="NCBI Taxonomy" id="680125"/>
    <lineage>
        <taxon>Bacteria</taxon>
        <taxon>Pseudomonadati</taxon>
        <taxon>Pseudomonadota</taxon>
        <taxon>Alphaproteobacteria</taxon>
        <taxon>Sphingomonadales</taxon>
        <taxon>Sphingomonadaceae</taxon>
        <taxon>Parasphingopyxis</taxon>
    </lineage>
</organism>
<name>A0A3D9FCL7_9SPHN</name>
<evidence type="ECO:0000313" key="3">
    <source>
        <dbReference type="EMBL" id="RED15544.1"/>
    </source>
</evidence>
<comment type="caution">
    <text evidence="3">The sequence shown here is derived from an EMBL/GenBank/DDBJ whole genome shotgun (WGS) entry which is preliminary data.</text>
</comment>
<protein>
    <submittedName>
        <fullName evidence="3">TadE-like protein</fullName>
    </submittedName>
</protein>
<keyword evidence="1" id="KW-0812">Transmembrane</keyword>